<dbReference type="Gene3D" id="1.20.1250.20">
    <property type="entry name" value="MFS general substrate transporter like domains"/>
    <property type="match status" value="1"/>
</dbReference>
<keyword evidence="1" id="KW-0472">Membrane</keyword>
<dbReference type="GO" id="GO:0008028">
    <property type="term" value="F:monocarboxylic acid transmembrane transporter activity"/>
    <property type="evidence" value="ECO:0007669"/>
    <property type="project" value="TreeGrafter"/>
</dbReference>
<protein>
    <submittedName>
        <fullName evidence="2">Uncharacterized protein</fullName>
    </submittedName>
</protein>
<name>A0AA88XXI3_PINIB</name>
<dbReference type="AlphaFoldDB" id="A0AA88XXI3"/>
<keyword evidence="1" id="KW-0812">Transmembrane</keyword>
<feature type="transmembrane region" description="Helical" evidence="1">
    <location>
        <begin position="321"/>
        <end position="343"/>
    </location>
</feature>
<evidence type="ECO:0000313" key="3">
    <source>
        <dbReference type="Proteomes" id="UP001186944"/>
    </source>
</evidence>
<feature type="transmembrane region" description="Helical" evidence="1">
    <location>
        <begin position="22"/>
        <end position="41"/>
    </location>
</feature>
<feature type="transmembrane region" description="Helical" evidence="1">
    <location>
        <begin position="110"/>
        <end position="130"/>
    </location>
</feature>
<dbReference type="Proteomes" id="UP001186944">
    <property type="component" value="Unassembled WGS sequence"/>
</dbReference>
<dbReference type="SUPFAM" id="SSF103473">
    <property type="entry name" value="MFS general substrate transporter"/>
    <property type="match status" value="1"/>
</dbReference>
<evidence type="ECO:0000256" key="1">
    <source>
        <dbReference type="SAM" id="Phobius"/>
    </source>
</evidence>
<keyword evidence="1" id="KW-1133">Transmembrane helix</keyword>
<dbReference type="EMBL" id="VSWD01000008">
    <property type="protein sequence ID" value="KAK3094357.1"/>
    <property type="molecule type" value="Genomic_DNA"/>
</dbReference>
<organism evidence="2 3">
    <name type="scientific">Pinctada imbricata</name>
    <name type="common">Atlantic pearl-oyster</name>
    <name type="synonym">Pinctada martensii</name>
    <dbReference type="NCBI Taxonomy" id="66713"/>
    <lineage>
        <taxon>Eukaryota</taxon>
        <taxon>Metazoa</taxon>
        <taxon>Spiralia</taxon>
        <taxon>Lophotrochozoa</taxon>
        <taxon>Mollusca</taxon>
        <taxon>Bivalvia</taxon>
        <taxon>Autobranchia</taxon>
        <taxon>Pteriomorphia</taxon>
        <taxon>Pterioida</taxon>
        <taxon>Pterioidea</taxon>
        <taxon>Pteriidae</taxon>
        <taxon>Pinctada</taxon>
    </lineage>
</organism>
<sequence>MRSFGLFFIEFLSEFDADVSEAAVITSLQNAVLAVTSLPALMIGLKYFSERQLSFFGFLLSIIGYALSSFATSLNFMIFSISILVGAGNAIGFSPVFISLGKHFDKRRGFANGLMVSGSCIGSLSLPPLIRYFLDAYGLRGALLLTAGVYAHILPFTLLLRPESFYNRNTTSYLNSSENGEPLLVYETKEGDTIKVLDISVSTSEPDVRQQNKHRNKRRTNTISEGTVVEKRYRQYLSNSSLILSSTISDLAWETFEEKSNDEKNTSFKETCKKLCDLTVLKRLQFVFFLIYFSLSSIPGGLGFIFIPTYAKDKGLTNSEIVLMLGIMAGSDFVGRISCGFLADLPQIRMTHILLVSQTVMAITANCARFLTAYFHFYLFVIAYGMFSGMPSSLCGSLVSRICGLEHFPTGFGLMILPHQGMLSGSSLIIGR</sequence>
<dbReference type="PANTHER" id="PTHR11360:SF306">
    <property type="entry name" value="RE01051P"/>
    <property type="match status" value="1"/>
</dbReference>
<feature type="transmembrane region" description="Helical" evidence="1">
    <location>
        <begin position="286"/>
        <end position="309"/>
    </location>
</feature>
<comment type="caution">
    <text evidence="2">The sequence shown here is derived from an EMBL/GenBank/DDBJ whole genome shotgun (WGS) entry which is preliminary data.</text>
</comment>
<gene>
    <name evidence="2" type="ORF">FSP39_000746</name>
</gene>
<dbReference type="InterPro" id="IPR050327">
    <property type="entry name" value="Proton-linked_MCT"/>
</dbReference>
<feature type="transmembrane region" description="Helical" evidence="1">
    <location>
        <begin position="53"/>
        <end position="71"/>
    </location>
</feature>
<dbReference type="InterPro" id="IPR011701">
    <property type="entry name" value="MFS"/>
</dbReference>
<dbReference type="Pfam" id="PF07690">
    <property type="entry name" value="MFS_1"/>
    <property type="match status" value="1"/>
</dbReference>
<proteinExistence type="predicted"/>
<keyword evidence="3" id="KW-1185">Reference proteome</keyword>
<dbReference type="PANTHER" id="PTHR11360">
    <property type="entry name" value="MONOCARBOXYLATE TRANSPORTER"/>
    <property type="match status" value="1"/>
</dbReference>
<evidence type="ECO:0000313" key="2">
    <source>
        <dbReference type="EMBL" id="KAK3094357.1"/>
    </source>
</evidence>
<reference evidence="2" key="1">
    <citation type="submission" date="2019-08" db="EMBL/GenBank/DDBJ databases">
        <title>The improved chromosome-level genome for the pearl oyster Pinctada fucata martensii using PacBio sequencing and Hi-C.</title>
        <authorList>
            <person name="Zheng Z."/>
        </authorList>
    </citation>
    <scope>NUCLEOTIDE SEQUENCE</scope>
    <source>
        <strain evidence="2">ZZ-2019</strain>
        <tissue evidence="2">Adductor muscle</tissue>
    </source>
</reference>
<feature type="transmembrane region" description="Helical" evidence="1">
    <location>
        <begin position="77"/>
        <end position="98"/>
    </location>
</feature>
<feature type="transmembrane region" description="Helical" evidence="1">
    <location>
        <begin position="377"/>
        <end position="399"/>
    </location>
</feature>
<accession>A0AA88XXI3</accession>
<dbReference type="InterPro" id="IPR036259">
    <property type="entry name" value="MFS_trans_sf"/>
</dbReference>
<feature type="transmembrane region" description="Helical" evidence="1">
    <location>
        <begin position="142"/>
        <end position="160"/>
    </location>
</feature>